<keyword evidence="1" id="KW-0472">Membrane</keyword>
<organism evidence="2 3">
    <name type="scientific">Sinorhizobium mexicanum</name>
    <dbReference type="NCBI Taxonomy" id="375549"/>
    <lineage>
        <taxon>Bacteria</taxon>
        <taxon>Pseudomonadati</taxon>
        <taxon>Pseudomonadota</taxon>
        <taxon>Alphaproteobacteria</taxon>
        <taxon>Hyphomicrobiales</taxon>
        <taxon>Rhizobiaceae</taxon>
        <taxon>Sinorhizobium/Ensifer group</taxon>
        <taxon>Sinorhizobium</taxon>
    </lineage>
</organism>
<sequence>MAVAPLLATSSDRQVRDGSLSVGQAWRRGVGTTFLFILLNLALSFQAAHSAPIIMMSQNGLAW</sequence>
<dbReference type="AlphaFoldDB" id="A0A859QUA4"/>
<evidence type="ECO:0000313" key="2">
    <source>
        <dbReference type="EMBL" id="QLL64076.1"/>
    </source>
</evidence>
<keyword evidence="1" id="KW-0812">Transmembrane</keyword>
<geneLocation type="plasmid" evidence="3">
    <name>pemeittgr7a</name>
</geneLocation>
<protein>
    <submittedName>
        <fullName evidence="2">DUF1003 domain-containing protein</fullName>
    </submittedName>
</protein>
<dbReference type="KEGG" id="emx:FKV68_21715"/>
<keyword evidence="2" id="KW-0614">Plasmid</keyword>
<evidence type="ECO:0000256" key="1">
    <source>
        <dbReference type="SAM" id="Phobius"/>
    </source>
</evidence>
<dbReference type="RefSeq" id="WP_180941629.1">
    <property type="nucleotide sequence ID" value="NZ_JAGGJT010000031.1"/>
</dbReference>
<keyword evidence="3" id="KW-1185">Reference proteome</keyword>
<name>A0A859QUA4_9HYPH</name>
<dbReference type="InterPro" id="IPR010406">
    <property type="entry name" value="DUF1003"/>
</dbReference>
<proteinExistence type="predicted"/>
<keyword evidence="1" id="KW-1133">Transmembrane helix</keyword>
<feature type="transmembrane region" description="Helical" evidence="1">
    <location>
        <begin position="29"/>
        <end position="48"/>
    </location>
</feature>
<dbReference type="Pfam" id="PF06210">
    <property type="entry name" value="DUF1003"/>
    <property type="match status" value="1"/>
</dbReference>
<dbReference type="Proteomes" id="UP000510721">
    <property type="component" value="Plasmid pEmeITTGR7a"/>
</dbReference>
<gene>
    <name evidence="2" type="ORF">FKV68_21715</name>
</gene>
<dbReference type="EMBL" id="CP041239">
    <property type="protein sequence ID" value="QLL64076.1"/>
    <property type="molecule type" value="Genomic_DNA"/>
</dbReference>
<evidence type="ECO:0000313" key="3">
    <source>
        <dbReference type="Proteomes" id="UP000510721"/>
    </source>
</evidence>
<accession>A0A859QUA4</accession>
<reference evidence="2 3" key="1">
    <citation type="submission" date="2019-06" db="EMBL/GenBank/DDBJ databases">
        <title>Complete genome sequence of Ensifer mexicanus ITTG R7 isolated from nodules of Acacia angustissima (Mill.) Kuntze.</title>
        <authorList>
            <person name="Rincon-Rosales R."/>
            <person name="Rogel M.A."/>
            <person name="Guerrero G."/>
            <person name="Rincon-Molina C.I."/>
            <person name="Lopez-Lopez A."/>
            <person name="Martinez-Romero E."/>
        </authorList>
    </citation>
    <scope>NUCLEOTIDE SEQUENCE [LARGE SCALE GENOMIC DNA]</scope>
    <source>
        <strain evidence="2 3">ITTG R7</strain>
        <plasmid evidence="3">pemeittgr7a</plasmid>
    </source>
</reference>